<dbReference type="EMBL" id="CP133620">
    <property type="protein sequence ID" value="WMV46042.1"/>
    <property type="molecule type" value="Genomic_DNA"/>
</dbReference>
<dbReference type="InterPro" id="IPR056924">
    <property type="entry name" value="SH3_Tf2-1"/>
</dbReference>
<evidence type="ECO:0000313" key="3">
    <source>
        <dbReference type="Proteomes" id="UP001234989"/>
    </source>
</evidence>
<accession>A0AAF0UH73</accession>
<sequence length="141" mass="16081">MKGVMRFGTKGKLSPTFIRPFEILSRMGNVAYKLALPPSLSTMHPVFHISMLRKYVSYESHVFSLDSIKLVPDLSFEEKPIAILDRHVHKLRTKEITLMKVQLKHRSVDEVTWETESNICVALILGASWLCGSCRDHDGQL</sequence>
<dbReference type="PANTHER" id="PTHR46148">
    <property type="entry name" value="CHROMO DOMAIN-CONTAINING PROTEIN"/>
    <property type="match status" value="1"/>
</dbReference>
<evidence type="ECO:0000259" key="1">
    <source>
        <dbReference type="Pfam" id="PF24626"/>
    </source>
</evidence>
<reference evidence="2" key="1">
    <citation type="submission" date="2023-08" db="EMBL/GenBank/DDBJ databases">
        <title>A de novo genome assembly of Solanum verrucosum Schlechtendal, a Mexican diploid species geographically isolated from the other diploid A-genome species in potato relatives.</title>
        <authorList>
            <person name="Hosaka K."/>
        </authorList>
    </citation>
    <scope>NUCLEOTIDE SEQUENCE</scope>
    <source>
        <tissue evidence="2">Young leaves</tissue>
    </source>
</reference>
<keyword evidence="3" id="KW-1185">Reference proteome</keyword>
<dbReference type="AlphaFoldDB" id="A0AAF0UH73"/>
<name>A0AAF0UH73_SOLVR</name>
<gene>
    <name evidence="2" type="ORF">MTR67_039427</name>
</gene>
<dbReference type="Proteomes" id="UP001234989">
    <property type="component" value="Chromosome 9"/>
</dbReference>
<evidence type="ECO:0000313" key="2">
    <source>
        <dbReference type="EMBL" id="WMV46042.1"/>
    </source>
</evidence>
<organism evidence="2 3">
    <name type="scientific">Solanum verrucosum</name>
    <dbReference type="NCBI Taxonomy" id="315347"/>
    <lineage>
        <taxon>Eukaryota</taxon>
        <taxon>Viridiplantae</taxon>
        <taxon>Streptophyta</taxon>
        <taxon>Embryophyta</taxon>
        <taxon>Tracheophyta</taxon>
        <taxon>Spermatophyta</taxon>
        <taxon>Magnoliopsida</taxon>
        <taxon>eudicotyledons</taxon>
        <taxon>Gunneridae</taxon>
        <taxon>Pentapetalae</taxon>
        <taxon>asterids</taxon>
        <taxon>lamiids</taxon>
        <taxon>Solanales</taxon>
        <taxon>Solanaceae</taxon>
        <taxon>Solanoideae</taxon>
        <taxon>Solaneae</taxon>
        <taxon>Solanum</taxon>
    </lineage>
</organism>
<dbReference type="PANTHER" id="PTHR46148:SF57">
    <property type="entry name" value="OS12G0499874 PROTEIN"/>
    <property type="match status" value="1"/>
</dbReference>
<dbReference type="Pfam" id="PF24626">
    <property type="entry name" value="SH3_Tf2-1"/>
    <property type="match status" value="1"/>
</dbReference>
<proteinExistence type="predicted"/>
<feature type="domain" description="Tf2-1-like SH3-like" evidence="1">
    <location>
        <begin position="6"/>
        <end position="56"/>
    </location>
</feature>
<protein>
    <recommendedName>
        <fullName evidence="1">Tf2-1-like SH3-like domain-containing protein</fullName>
    </recommendedName>
</protein>